<gene>
    <name evidence="1" type="ORF">A9W98_15605</name>
</gene>
<dbReference type="AlphaFoldDB" id="A0A1A6BIY8"/>
<dbReference type="InterPro" id="IPR036188">
    <property type="entry name" value="FAD/NAD-bd_sf"/>
</dbReference>
<protein>
    <submittedName>
        <fullName evidence="1">4-hydroxyacetophenone monooxygenase</fullName>
    </submittedName>
</protein>
<dbReference type="PRINTS" id="PR00368">
    <property type="entry name" value="FADPNR"/>
</dbReference>
<keyword evidence="1" id="KW-0503">Monooxygenase</keyword>
<keyword evidence="1" id="KW-0560">Oxidoreductase</keyword>
<dbReference type="OrthoDB" id="5168853at2"/>
<name>A0A1A6BIY8_MYCGO</name>
<comment type="caution">
    <text evidence="1">The sequence shown here is derived from an EMBL/GenBank/DDBJ whole genome shotgun (WGS) entry which is preliminary data.</text>
</comment>
<dbReference type="PANTHER" id="PTHR42877">
    <property type="entry name" value="L-ORNITHINE N(5)-MONOOXYGENASE-RELATED"/>
    <property type="match status" value="1"/>
</dbReference>
<dbReference type="PRINTS" id="PR00411">
    <property type="entry name" value="PNDRDTASEI"/>
</dbReference>
<sequence length="656" mass="73379">MYGGPMGHQTGGDALLGLPFDDPDEVIREAVAQTSVPALLMSMVHMTGDIGLLDELPRPFALIAMDLQGAMSEPDKDAIRERAFDVIRDYRDRGCPPPFVPDPRQMRVMFDAISAGTVTEQYVDYVAADLRFTDADQDGPVLKSSPNQRADFPVVVIGCGEAGLLAGIKLKAAGIPFTIVEKQRGVGGTWLVNRYPGCRVDIANQYYAYSFEPTDHWTHYYSEQPAILQYLNDVATRHEIVPHVRFNTEVTGATWDDDSAAWKVLVRAADGRAETLIARALICAVGQFSNAVIPDINGANTFQGPSFHTADWRSDVDLTDKRVAVIGAGASGFQLVPAIADTARHVDVYQRTPQWMAPNPMYHDAVPDGARWAIRHLPYYGRWLRFVSWWPLADALDEQVRIDPDWDNGGLSCNESNHAIREMFIAWMRVFCQDEELLAKVTPNYPPMGKRTLQDNGTWLRTLQRDDVELITDRIAEITEDAVTTIDGVHRPVDVLVWATGFDVNHQLGPIDIRGLDGFDLNSVWGDSAYAYLGITVPGFPNFFCMYGPGTNGVNGASIIYNSECQMRYIMGCIDMVLAHGHGSAMPRTDVCDDYNRRNQDRLKTMVYSHPAVSSSYYKNTAGELPTLYGFRIFDYWRWTSRPNAADYELRPRRHC</sequence>
<organism evidence="1 2">
    <name type="scientific">Mycobacterium gordonae</name>
    <dbReference type="NCBI Taxonomy" id="1778"/>
    <lineage>
        <taxon>Bacteria</taxon>
        <taxon>Bacillati</taxon>
        <taxon>Actinomycetota</taxon>
        <taxon>Actinomycetes</taxon>
        <taxon>Mycobacteriales</taxon>
        <taxon>Mycobacteriaceae</taxon>
        <taxon>Mycobacterium</taxon>
    </lineage>
</organism>
<dbReference type="GO" id="GO:0004497">
    <property type="term" value="F:monooxygenase activity"/>
    <property type="evidence" value="ECO:0007669"/>
    <property type="project" value="UniProtKB-KW"/>
</dbReference>
<proteinExistence type="predicted"/>
<dbReference type="InterPro" id="IPR051209">
    <property type="entry name" value="FAD-bind_Monooxygenase_sf"/>
</dbReference>
<dbReference type="Gene3D" id="3.50.50.60">
    <property type="entry name" value="FAD/NAD(P)-binding domain"/>
    <property type="match status" value="2"/>
</dbReference>
<reference evidence="1 2" key="1">
    <citation type="submission" date="2016-06" db="EMBL/GenBank/DDBJ databases">
        <authorList>
            <person name="Kjaerup R.B."/>
            <person name="Dalgaard T.S."/>
            <person name="Juul-Madsen H.R."/>
        </authorList>
    </citation>
    <scope>NUCLEOTIDE SEQUENCE [LARGE SCALE GENOMIC DNA]</scope>
    <source>
        <strain evidence="1 2">1245752.6</strain>
    </source>
</reference>
<evidence type="ECO:0000313" key="1">
    <source>
        <dbReference type="EMBL" id="OBS02293.1"/>
    </source>
</evidence>
<evidence type="ECO:0000313" key="2">
    <source>
        <dbReference type="Proteomes" id="UP000093757"/>
    </source>
</evidence>
<dbReference type="EMBL" id="MAEM01000202">
    <property type="protein sequence ID" value="OBS02293.1"/>
    <property type="molecule type" value="Genomic_DNA"/>
</dbReference>
<dbReference type="Pfam" id="PF13738">
    <property type="entry name" value="Pyr_redox_3"/>
    <property type="match status" value="1"/>
</dbReference>
<dbReference type="SUPFAM" id="SSF51905">
    <property type="entry name" value="FAD/NAD(P)-binding domain"/>
    <property type="match status" value="2"/>
</dbReference>
<dbReference type="PANTHER" id="PTHR42877:SF4">
    <property type="entry name" value="FAD_NAD(P)-BINDING DOMAIN-CONTAINING PROTEIN-RELATED"/>
    <property type="match status" value="1"/>
</dbReference>
<accession>A0A1A6BIY8</accession>
<dbReference type="Proteomes" id="UP000093757">
    <property type="component" value="Unassembled WGS sequence"/>
</dbReference>